<keyword evidence="6" id="KW-0333">Golgi apparatus</keyword>
<dbReference type="Gene3D" id="3.40.50.300">
    <property type="entry name" value="P-loop containing nucleotide triphosphate hydrolases"/>
    <property type="match status" value="1"/>
</dbReference>
<dbReference type="EMBL" id="ARXU01000005">
    <property type="protein sequence ID" value="KGD61180.1"/>
    <property type="molecule type" value="Genomic_DNA"/>
</dbReference>
<accession>A0ABR4WD33</accession>
<keyword evidence="4" id="KW-0735">Signal-anchor</keyword>
<keyword evidence="7" id="KW-0472">Membrane</keyword>
<evidence type="ECO:0000256" key="7">
    <source>
        <dbReference type="ARBA" id="ARBA00023136"/>
    </source>
</evidence>
<keyword evidence="5" id="KW-1133">Transmembrane helix</keyword>
<comment type="caution">
    <text evidence="9">The sequence shown here is derived from an EMBL/GenBank/DDBJ whole genome shotgun (WGS) entry which is preliminary data.</text>
</comment>
<protein>
    <recommendedName>
        <fullName evidence="11">Sulfotransferase family protein</fullName>
    </recommendedName>
</protein>
<name>A0ABR4WD33_9GAMM</name>
<keyword evidence="2" id="KW-0808">Transferase</keyword>
<dbReference type="RefSeq" id="WP_035246946.1">
    <property type="nucleotide sequence ID" value="NZ_ARXU01000005.1"/>
</dbReference>
<proteinExistence type="predicted"/>
<evidence type="ECO:0008006" key="11">
    <source>
        <dbReference type="Google" id="ProtNLM"/>
    </source>
</evidence>
<evidence type="ECO:0000256" key="1">
    <source>
        <dbReference type="ARBA" id="ARBA00004323"/>
    </source>
</evidence>
<keyword evidence="3" id="KW-0812">Transmembrane</keyword>
<evidence type="ECO:0000256" key="6">
    <source>
        <dbReference type="ARBA" id="ARBA00023034"/>
    </source>
</evidence>
<keyword evidence="8" id="KW-0325">Glycoprotein</keyword>
<comment type="subcellular location">
    <subcellularLocation>
        <location evidence="1">Golgi apparatus membrane</location>
        <topology evidence="1">Single-pass type II membrane protein</topology>
    </subcellularLocation>
</comment>
<dbReference type="InterPro" id="IPR027417">
    <property type="entry name" value="P-loop_NTPase"/>
</dbReference>
<evidence type="ECO:0000256" key="8">
    <source>
        <dbReference type="ARBA" id="ARBA00023180"/>
    </source>
</evidence>
<evidence type="ECO:0000313" key="9">
    <source>
        <dbReference type="EMBL" id="KGD61180.1"/>
    </source>
</evidence>
<dbReference type="SUPFAM" id="SSF52540">
    <property type="entry name" value="P-loop containing nucleoside triphosphate hydrolases"/>
    <property type="match status" value="1"/>
</dbReference>
<dbReference type="Proteomes" id="UP000029443">
    <property type="component" value="Unassembled WGS sequence"/>
</dbReference>
<evidence type="ECO:0000256" key="3">
    <source>
        <dbReference type="ARBA" id="ARBA00022692"/>
    </source>
</evidence>
<organism evidence="9 10">
    <name type="scientific">Alcanivorax jadensis T9</name>
    <dbReference type="NCBI Taxonomy" id="1177181"/>
    <lineage>
        <taxon>Bacteria</taxon>
        <taxon>Pseudomonadati</taxon>
        <taxon>Pseudomonadota</taxon>
        <taxon>Gammaproteobacteria</taxon>
        <taxon>Oceanospirillales</taxon>
        <taxon>Alcanivoracaceae</taxon>
        <taxon>Alcanivorax</taxon>
    </lineage>
</organism>
<evidence type="ECO:0000256" key="4">
    <source>
        <dbReference type="ARBA" id="ARBA00022968"/>
    </source>
</evidence>
<reference evidence="9 10" key="1">
    <citation type="submission" date="2012-09" db="EMBL/GenBank/DDBJ databases">
        <title>Genome Sequence of alkane-degrading Bacterium Alcanivorax jadensis T9.</title>
        <authorList>
            <person name="Lai Q."/>
            <person name="Shao Z."/>
        </authorList>
    </citation>
    <scope>NUCLEOTIDE SEQUENCE [LARGE SCALE GENOMIC DNA]</scope>
    <source>
        <strain evidence="9 10">T9</strain>
    </source>
</reference>
<dbReference type="PANTHER" id="PTHR14647:SF87">
    <property type="entry name" value="PUTATIVE-RELATED"/>
    <property type="match status" value="1"/>
</dbReference>
<evidence type="ECO:0000256" key="5">
    <source>
        <dbReference type="ARBA" id="ARBA00022989"/>
    </source>
</evidence>
<evidence type="ECO:0000256" key="2">
    <source>
        <dbReference type="ARBA" id="ARBA00022679"/>
    </source>
</evidence>
<dbReference type="InterPro" id="IPR009729">
    <property type="entry name" value="Gal-3-0_sulfotransfrase"/>
</dbReference>
<evidence type="ECO:0000313" key="10">
    <source>
        <dbReference type="Proteomes" id="UP000029443"/>
    </source>
</evidence>
<keyword evidence="10" id="KW-1185">Reference proteome</keyword>
<dbReference type="PANTHER" id="PTHR14647">
    <property type="entry name" value="GALACTOSE-3-O-SULFOTRANSFERASE"/>
    <property type="match status" value="1"/>
</dbReference>
<sequence>MTCKNDMVTVFHHIPKTAGTTLLDIVPKIYGTNRCYVIDGIETDYDVAQFRKMSDLEKNRYPVIIGHQAIMLYRDIPEKKRVVTFFRDPYKQFVSNYYYLRKARHNLKHHHRVKNLSLADFLDYCIDNNLDNPQAKVLFSAHYEDVTDIEEIRRGGLQGLEKIDYPCLTEYFDLSLMLLRRELGWKSWPHYLRKNESDKSGYFFNQDLFDKHRAHNEIDYLVYEKAVEKFWSLVTEEDRISLNAFNRRNAVYKYLKKFRIA</sequence>
<gene>
    <name evidence="9" type="ORF">T9A_01629</name>
</gene>